<evidence type="ECO:0000313" key="2">
    <source>
        <dbReference type="Proteomes" id="UP000324222"/>
    </source>
</evidence>
<gene>
    <name evidence="1" type="ORF">E2C01_040426</name>
</gene>
<dbReference type="EMBL" id="VSRR010007332">
    <property type="protein sequence ID" value="MPC46700.1"/>
    <property type="molecule type" value="Genomic_DNA"/>
</dbReference>
<reference evidence="1 2" key="1">
    <citation type="submission" date="2019-05" db="EMBL/GenBank/DDBJ databases">
        <title>Another draft genome of Portunus trituberculatus and its Hox gene families provides insights of decapod evolution.</title>
        <authorList>
            <person name="Jeong J.-H."/>
            <person name="Song I."/>
            <person name="Kim S."/>
            <person name="Choi T."/>
            <person name="Kim D."/>
            <person name="Ryu S."/>
            <person name="Kim W."/>
        </authorList>
    </citation>
    <scope>NUCLEOTIDE SEQUENCE [LARGE SCALE GENOMIC DNA]</scope>
    <source>
        <tissue evidence="1">Muscle</tissue>
    </source>
</reference>
<comment type="caution">
    <text evidence="1">The sequence shown here is derived from an EMBL/GenBank/DDBJ whole genome shotgun (WGS) entry which is preliminary data.</text>
</comment>
<accession>A0A5B7FGM9</accession>
<protein>
    <submittedName>
        <fullName evidence="1">Uncharacterized protein</fullName>
    </submittedName>
</protein>
<dbReference type="Proteomes" id="UP000324222">
    <property type="component" value="Unassembled WGS sequence"/>
</dbReference>
<organism evidence="1 2">
    <name type="scientific">Portunus trituberculatus</name>
    <name type="common">Swimming crab</name>
    <name type="synonym">Neptunus trituberculatus</name>
    <dbReference type="NCBI Taxonomy" id="210409"/>
    <lineage>
        <taxon>Eukaryota</taxon>
        <taxon>Metazoa</taxon>
        <taxon>Ecdysozoa</taxon>
        <taxon>Arthropoda</taxon>
        <taxon>Crustacea</taxon>
        <taxon>Multicrustacea</taxon>
        <taxon>Malacostraca</taxon>
        <taxon>Eumalacostraca</taxon>
        <taxon>Eucarida</taxon>
        <taxon>Decapoda</taxon>
        <taxon>Pleocyemata</taxon>
        <taxon>Brachyura</taxon>
        <taxon>Eubrachyura</taxon>
        <taxon>Portunoidea</taxon>
        <taxon>Portunidae</taxon>
        <taxon>Portuninae</taxon>
        <taxon>Portunus</taxon>
    </lineage>
</organism>
<evidence type="ECO:0000313" key="1">
    <source>
        <dbReference type="EMBL" id="MPC46700.1"/>
    </source>
</evidence>
<sequence>MGGAVVGETARQKKLICMIQCIAAITAYIIPFTVRIAPRAWIFPVNGVKTGRIHAKTLIYSSKEAHVRVSVFILSRGGVINGCLGRPAEGRCGHSLT</sequence>
<proteinExistence type="predicted"/>
<name>A0A5B7FGM9_PORTR</name>
<dbReference type="AlphaFoldDB" id="A0A5B7FGM9"/>
<keyword evidence="2" id="KW-1185">Reference proteome</keyword>